<name>A0A0F5V8W8_9GAMM</name>
<comment type="caution">
    <text evidence="2">The sequence shown here is derived from an EMBL/GenBank/DDBJ whole genome shotgun (WGS) entry which is preliminary data.</text>
</comment>
<dbReference type="PATRIC" id="fig|265726.11.peg.1840"/>
<feature type="domain" description="GST N-terminal" evidence="1">
    <location>
        <begin position="39"/>
        <end position="119"/>
    </location>
</feature>
<organism evidence="2 3">
    <name type="scientific">Photobacterium halotolerans</name>
    <dbReference type="NCBI Taxonomy" id="265726"/>
    <lineage>
        <taxon>Bacteria</taxon>
        <taxon>Pseudomonadati</taxon>
        <taxon>Pseudomonadota</taxon>
        <taxon>Gammaproteobacteria</taxon>
        <taxon>Vibrionales</taxon>
        <taxon>Vibrionaceae</taxon>
        <taxon>Photobacterium</taxon>
    </lineage>
</organism>
<dbReference type="RefSeq" id="WP_046221959.1">
    <property type="nucleotide sequence ID" value="NZ_JWYV01000018.1"/>
</dbReference>
<dbReference type="InterPro" id="IPR004045">
    <property type="entry name" value="Glutathione_S-Trfase_N"/>
</dbReference>
<dbReference type="PROSITE" id="PS51354">
    <property type="entry name" value="GLUTAREDOXIN_2"/>
    <property type="match status" value="1"/>
</dbReference>
<proteinExistence type="predicted"/>
<dbReference type="STRING" id="265726.KY46_17785"/>
<protein>
    <submittedName>
        <fullName evidence="2">Glutaredoxin</fullName>
    </submittedName>
</protein>
<reference evidence="2 3" key="1">
    <citation type="submission" date="2014-12" db="EMBL/GenBank/DDBJ databases">
        <title>Mercury Reductase activity and rhizosphere competence traits in the genome of root associated Photobacterium halotolerans MELD1.</title>
        <authorList>
            <person name="Mathew D.C."/>
            <person name="Huang C.-C."/>
        </authorList>
    </citation>
    <scope>NUCLEOTIDE SEQUENCE [LARGE SCALE GENOMIC DNA]</scope>
    <source>
        <strain evidence="2 3">MELD1</strain>
    </source>
</reference>
<evidence type="ECO:0000313" key="2">
    <source>
        <dbReference type="EMBL" id="KKC98605.1"/>
    </source>
</evidence>
<keyword evidence="3" id="KW-1185">Reference proteome</keyword>
<dbReference type="EMBL" id="JWYV01000018">
    <property type="protein sequence ID" value="KKC98605.1"/>
    <property type="molecule type" value="Genomic_DNA"/>
</dbReference>
<evidence type="ECO:0000313" key="3">
    <source>
        <dbReference type="Proteomes" id="UP000033633"/>
    </source>
</evidence>
<dbReference type="InterPro" id="IPR036249">
    <property type="entry name" value="Thioredoxin-like_sf"/>
</dbReference>
<dbReference type="PROSITE" id="PS50404">
    <property type="entry name" value="GST_NTER"/>
    <property type="match status" value="1"/>
</dbReference>
<sequence length="119" mass="13866">MKFVRWFLGRVILLLNAVFTPKSMTRSALEQSEVNVAAEKLRLYQFDACPFCVKVRRSAKRLALPLKTLDAKKAEFEQELIQGGGKRKVPCLRIEKEDGHVEWMYESTDIIQYLEKRFA</sequence>
<dbReference type="AlphaFoldDB" id="A0A0F5V8W8"/>
<dbReference type="Gene3D" id="3.40.30.10">
    <property type="entry name" value="Glutaredoxin"/>
    <property type="match status" value="1"/>
</dbReference>
<dbReference type="SUPFAM" id="SSF52833">
    <property type="entry name" value="Thioredoxin-like"/>
    <property type="match status" value="1"/>
</dbReference>
<dbReference type="Proteomes" id="UP000033633">
    <property type="component" value="Unassembled WGS sequence"/>
</dbReference>
<accession>A0A0F5V8W8</accession>
<dbReference type="Pfam" id="PF13417">
    <property type="entry name" value="GST_N_3"/>
    <property type="match status" value="1"/>
</dbReference>
<dbReference type="OrthoDB" id="9793736at2"/>
<evidence type="ECO:0000259" key="1">
    <source>
        <dbReference type="PROSITE" id="PS50404"/>
    </source>
</evidence>
<gene>
    <name evidence="2" type="ORF">KY46_17785</name>
</gene>